<feature type="repeat" description="TPR" evidence="1">
    <location>
        <begin position="262"/>
        <end position="295"/>
    </location>
</feature>
<feature type="chain" id="PRO_5012963566" evidence="2">
    <location>
        <begin position="21"/>
        <end position="315"/>
    </location>
</feature>
<evidence type="ECO:0000313" key="3">
    <source>
        <dbReference type="EMBL" id="OXY82341.1"/>
    </source>
</evidence>
<dbReference type="PANTHER" id="PTHR44998:SF1">
    <property type="entry name" value="UDP-N-ACETYLGLUCOSAMINE--PEPTIDE N-ACETYLGLUCOSAMINYLTRANSFERASE 110 KDA SUBUNIT"/>
    <property type="match status" value="1"/>
</dbReference>
<keyword evidence="4" id="KW-1185">Reference proteome</keyword>
<keyword evidence="2" id="KW-0732">Signal</keyword>
<dbReference type="SUPFAM" id="SSF48452">
    <property type="entry name" value="TPR-like"/>
    <property type="match status" value="2"/>
</dbReference>
<accession>A0A233RG23</accession>
<feature type="signal peptide" evidence="2">
    <location>
        <begin position="1"/>
        <end position="20"/>
    </location>
</feature>
<feature type="repeat" description="TPR" evidence="1">
    <location>
        <begin position="198"/>
        <end position="231"/>
    </location>
</feature>
<reference evidence="3 4" key="1">
    <citation type="submission" date="2017-08" db="EMBL/GenBank/DDBJ databases">
        <title>A Genome Sequence of Oceanimonas doudoroffii ATCC 27123T.</title>
        <authorList>
            <person name="Brennan M.A."/>
            <person name="Maclea K.S."/>
            <person name="Mcclelland W.D."/>
            <person name="Trachtenberg A.M."/>
        </authorList>
    </citation>
    <scope>NUCLEOTIDE SEQUENCE [LARGE SCALE GENOMIC DNA]</scope>
    <source>
        <strain evidence="3 4">ATCC 27123</strain>
    </source>
</reference>
<protein>
    <submittedName>
        <fullName evidence="3">Uncharacterized protein</fullName>
    </submittedName>
</protein>
<dbReference type="InterPro" id="IPR019734">
    <property type="entry name" value="TPR_rpt"/>
</dbReference>
<dbReference type="PANTHER" id="PTHR44998">
    <property type="match status" value="1"/>
</dbReference>
<proteinExistence type="predicted"/>
<dbReference type="PROSITE" id="PS50005">
    <property type="entry name" value="TPR"/>
    <property type="match status" value="2"/>
</dbReference>
<sequence length="315" mass="35154">MKHTALALVIILLSGCSAMSDSDGNGLPAIKTPGAGAIKPTNGKEARMLIAQSQTSGDLDAMIYAYIQALAFNEFDKVDLYINIARLEHQRNNNARAELAYRNALREDAKRLDAKEGLALLLIDMKRHREAETLLLEVVKADQARLGQASTDVDECVTNAESPWRSYNGLGLLADILEQGQQARKHYRCALQIQPGMAMLHTNLGFSHYLNSDYPQAEQAYTRAVNQEPEYERAWSNLGLLYYRWGRQSEALMALRKVMTQAEALNDLGYIAMMEGEYDIASSLFQRAIDASPRYYPKAVDNLSQAKSMQAVSKR</sequence>
<dbReference type="AlphaFoldDB" id="A0A233RG23"/>
<dbReference type="RefSeq" id="WP_094199121.1">
    <property type="nucleotide sequence ID" value="NZ_NBIM01000001.1"/>
</dbReference>
<dbReference type="Pfam" id="PF13432">
    <property type="entry name" value="TPR_16"/>
    <property type="match status" value="1"/>
</dbReference>
<evidence type="ECO:0000313" key="4">
    <source>
        <dbReference type="Proteomes" id="UP000242757"/>
    </source>
</evidence>
<dbReference type="EMBL" id="NBIM01000001">
    <property type="protein sequence ID" value="OXY82341.1"/>
    <property type="molecule type" value="Genomic_DNA"/>
</dbReference>
<dbReference type="PROSITE" id="PS51257">
    <property type="entry name" value="PROKAR_LIPOPROTEIN"/>
    <property type="match status" value="1"/>
</dbReference>
<dbReference type="Gene3D" id="1.25.40.10">
    <property type="entry name" value="Tetratricopeptide repeat domain"/>
    <property type="match status" value="2"/>
</dbReference>
<dbReference type="GO" id="GO:0016757">
    <property type="term" value="F:glycosyltransferase activity"/>
    <property type="evidence" value="ECO:0007669"/>
    <property type="project" value="TreeGrafter"/>
</dbReference>
<evidence type="ECO:0000256" key="2">
    <source>
        <dbReference type="SAM" id="SignalP"/>
    </source>
</evidence>
<keyword evidence="1" id="KW-0802">TPR repeat</keyword>
<dbReference type="InterPro" id="IPR011990">
    <property type="entry name" value="TPR-like_helical_dom_sf"/>
</dbReference>
<comment type="caution">
    <text evidence="3">The sequence shown here is derived from an EMBL/GenBank/DDBJ whole genome shotgun (WGS) entry which is preliminary data.</text>
</comment>
<dbReference type="Proteomes" id="UP000242757">
    <property type="component" value="Unassembled WGS sequence"/>
</dbReference>
<evidence type="ECO:0000256" key="1">
    <source>
        <dbReference type="PROSITE-ProRule" id="PRU00339"/>
    </source>
</evidence>
<dbReference type="SMART" id="SM00028">
    <property type="entry name" value="TPR"/>
    <property type="match status" value="6"/>
</dbReference>
<organism evidence="3 4">
    <name type="scientific">Oceanimonas doudoroffii</name>
    <dbReference type="NCBI Taxonomy" id="84158"/>
    <lineage>
        <taxon>Bacteria</taxon>
        <taxon>Pseudomonadati</taxon>
        <taxon>Pseudomonadota</taxon>
        <taxon>Gammaproteobacteria</taxon>
        <taxon>Aeromonadales</taxon>
        <taxon>Aeromonadaceae</taxon>
        <taxon>Oceanimonas</taxon>
    </lineage>
</organism>
<dbReference type="GO" id="GO:0006493">
    <property type="term" value="P:protein O-linked glycosylation"/>
    <property type="evidence" value="ECO:0007669"/>
    <property type="project" value="TreeGrafter"/>
</dbReference>
<dbReference type="OrthoDB" id="1668776at2"/>
<name>A0A233RG23_9GAMM</name>
<gene>
    <name evidence="3" type="ORF">B6S08_02065</name>
</gene>